<dbReference type="PRINTS" id="PR00321">
    <property type="entry name" value="GPROTEING"/>
</dbReference>
<comment type="subunit">
    <text evidence="11">G proteins are composed of 3 units; alpha, beta and gamma.</text>
</comment>
<evidence type="ECO:0000256" key="8">
    <source>
        <dbReference type="ARBA" id="ARBA00023288"/>
    </source>
</evidence>
<dbReference type="WBParaSite" id="nRc.2.0.1.t45965-RA">
    <property type="protein sequence ID" value="nRc.2.0.1.t45965-RA"/>
    <property type="gene ID" value="nRc.2.0.1.g45965"/>
</dbReference>
<dbReference type="SUPFAM" id="SSF48670">
    <property type="entry name" value="Transducin (heterotrimeric G protein), gamma chain"/>
    <property type="match status" value="1"/>
</dbReference>
<comment type="subunit">
    <text evidence="10">G proteins are composed of 3 units, alpha, beta and gamma. Interacts with gpb-1 and gpb-2.</text>
</comment>
<accession>A0A915L4G0</accession>
<reference evidence="14" key="1">
    <citation type="submission" date="2022-11" db="UniProtKB">
        <authorList>
            <consortium name="WormBaseParasite"/>
        </authorList>
    </citation>
    <scope>IDENTIFICATION</scope>
</reference>
<protein>
    <recommendedName>
        <fullName evidence="3 11">Guanine nucleotide-binding protein subunit gamma</fullName>
    </recommendedName>
</protein>
<dbReference type="FunFam" id="4.10.260.10:FF:000001">
    <property type="entry name" value="Guanine nucleotide-binding protein subunit gamma"/>
    <property type="match status" value="1"/>
</dbReference>
<dbReference type="GO" id="GO:0007186">
    <property type="term" value="P:G protein-coupled receptor signaling pathway"/>
    <property type="evidence" value="ECO:0007669"/>
    <property type="project" value="InterPro"/>
</dbReference>
<keyword evidence="4 11" id="KW-1003">Cell membrane</keyword>
<dbReference type="SMART" id="SM00224">
    <property type="entry name" value="GGL"/>
    <property type="match status" value="1"/>
</dbReference>
<dbReference type="Gene3D" id="4.10.260.10">
    <property type="entry name" value="Transducin (heterotrimeric G protein), gamma chain"/>
    <property type="match status" value="1"/>
</dbReference>
<comment type="subcellular location">
    <subcellularLocation>
        <location evidence="1 11">Cell membrane</location>
        <topology evidence="1 11">Lipid-anchor</topology>
        <orientation evidence="1 11">Cytoplasmic side</orientation>
    </subcellularLocation>
</comment>
<dbReference type="OMA" id="YCQDHRR"/>
<keyword evidence="7 11" id="KW-0807">Transducer</keyword>
<comment type="function">
    <text evidence="11">Guanine nucleotide-binding proteins (G proteins) are involved as a modulator or transducer in various transmembrane signaling systems. The beta and gamma chains are required for the GTPase activity, for replacement of GDP by GTP, and for G protein-effector interaction.</text>
</comment>
<name>A0A915L4G0_ROMCU</name>
<evidence type="ECO:0000259" key="12">
    <source>
        <dbReference type="PROSITE" id="PS50058"/>
    </source>
</evidence>
<dbReference type="PANTHER" id="PTHR13809">
    <property type="entry name" value="GUANINE NUCLEOTIDE-BINDING PROTEIN GAMMA SUBUNIT"/>
    <property type="match status" value="1"/>
</dbReference>
<evidence type="ECO:0000256" key="5">
    <source>
        <dbReference type="ARBA" id="ARBA00022481"/>
    </source>
</evidence>
<dbReference type="PROSITE" id="PS50058">
    <property type="entry name" value="G_PROTEIN_GAMMA"/>
    <property type="match status" value="1"/>
</dbReference>
<comment type="similarity">
    <text evidence="2 11">Belongs to the G protein gamma family.</text>
</comment>
<dbReference type="CDD" id="cd00068">
    <property type="entry name" value="GGL"/>
    <property type="match status" value="1"/>
</dbReference>
<proteinExistence type="inferred from homology"/>
<evidence type="ECO:0000313" key="13">
    <source>
        <dbReference type="Proteomes" id="UP000887565"/>
    </source>
</evidence>
<keyword evidence="5" id="KW-0488">Methylation</keyword>
<evidence type="ECO:0000256" key="1">
    <source>
        <dbReference type="ARBA" id="ARBA00004342"/>
    </source>
</evidence>
<evidence type="ECO:0000256" key="11">
    <source>
        <dbReference type="RuleBase" id="RU004973"/>
    </source>
</evidence>
<evidence type="ECO:0000256" key="4">
    <source>
        <dbReference type="ARBA" id="ARBA00022475"/>
    </source>
</evidence>
<evidence type="ECO:0000256" key="6">
    <source>
        <dbReference type="ARBA" id="ARBA00023136"/>
    </source>
</evidence>
<dbReference type="InterPro" id="IPR015898">
    <property type="entry name" value="G-protein_gamma-like_dom"/>
</dbReference>
<keyword evidence="9" id="KW-0636">Prenylation</keyword>
<feature type="domain" description="G protein gamma" evidence="12">
    <location>
        <begin position="1"/>
        <end position="66"/>
    </location>
</feature>
<dbReference type="InterPro" id="IPR036284">
    <property type="entry name" value="GGL_sf"/>
</dbReference>
<sequence>MSQVQQMRKQVEQLRREANVRPIPISRASNEIKKYVEDHQTHDMLVTGFVNQNENPYKEKSSCSIF</sequence>
<keyword evidence="8 11" id="KW-0449">Lipoprotein</keyword>
<dbReference type="Proteomes" id="UP000887565">
    <property type="component" value="Unplaced"/>
</dbReference>
<evidence type="ECO:0000256" key="3">
    <source>
        <dbReference type="ARBA" id="ARBA00016111"/>
    </source>
</evidence>
<dbReference type="GO" id="GO:0005834">
    <property type="term" value="C:heterotrimeric G-protein complex"/>
    <property type="evidence" value="ECO:0007669"/>
    <property type="project" value="InterPro"/>
</dbReference>
<organism evidence="13 14">
    <name type="scientific">Romanomermis culicivorax</name>
    <name type="common">Nematode worm</name>
    <dbReference type="NCBI Taxonomy" id="13658"/>
    <lineage>
        <taxon>Eukaryota</taxon>
        <taxon>Metazoa</taxon>
        <taxon>Ecdysozoa</taxon>
        <taxon>Nematoda</taxon>
        <taxon>Enoplea</taxon>
        <taxon>Dorylaimia</taxon>
        <taxon>Mermithida</taxon>
        <taxon>Mermithoidea</taxon>
        <taxon>Mermithidae</taxon>
        <taxon>Romanomermis</taxon>
    </lineage>
</organism>
<keyword evidence="13" id="KW-1185">Reference proteome</keyword>
<dbReference type="GO" id="GO:0031681">
    <property type="term" value="F:G-protein beta-subunit binding"/>
    <property type="evidence" value="ECO:0007669"/>
    <property type="project" value="InterPro"/>
</dbReference>
<dbReference type="SMART" id="SM01224">
    <property type="entry name" value="G_gamma"/>
    <property type="match status" value="1"/>
</dbReference>
<evidence type="ECO:0000256" key="9">
    <source>
        <dbReference type="ARBA" id="ARBA00023289"/>
    </source>
</evidence>
<evidence type="ECO:0000256" key="10">
    <source>
        <dbReference type="ARBA" id="ARBA00062735"/>
    </source>
</evidence>
<keyword evidence="6 11" id="KW-0472">Membrane</keyword>
<dbReference type="Pfam" id="PF00631">
    <property type="entry name" value="G-gamma"/>
    <property type="match status" value="1"/>
</dbReference>
<dbReference type="InterPro" id="IPR001770">
    <property type="entry name" value="G-protein_gamma"/>
</dbReference>
<dbReference type="AlphaFoldDB" id="A0A915L4G0"/>
<evidence type="ECO:0000256" key="7">
    <source>
        <dbReference type="ARBA" id="ARBA00023224"/>
    </source>
</evidence>
<evidence type="ECO:0000256" key="2">
    <source>
        <dbReference type="ARBA" id="ARBA00007431"/>
    </source>
</evidence>
<evidence type="ECO:0000313" key="14">
    <source>
        <dbReference type="WBParaSite" id="nRc.2.0.1.t45965-RA"/>
    </source>
</evidence>